<gene>
    <name evidence="3" type="ORF">CF386_12135</name>
</gene>
<dbReference type="Proteomes" id="UP000242175">
    <property type="component" value="Chromosome small"/>
</dbReference>
<keyword evidence="4" id="KW-1185">Reference proteome</keyword>
<dbReference type="RefSeq" id="WP_089074692.1">
    <property type="nucleotide sequence ID" value="NZ_CBCSAM010000003.1"/>
</dbReference>
<evidence type="ECO:0000256" key="1">
    <source>
        <dbReference type="SAM" id="MobiDB-lite"/>
    </source>
</evidence>
<protein>
    <submittedName>
        <fullName evidence="3">Uncharacterized protein</fullName>
    </submittedName>
</protein>
<evidence type="ECO:0000256" key="2">
    <source>
        <dbReference type="SAM" id="SignalP"/>
    </source>
</evidence>
<proteinExistence type="predicted"/>
<dbReference type="KEGG" id="pmai:CF386_12135"/>
<feature type="chain" id="PRO_5012081282" evidence="2">
    <location>
        <begin position="21"/>
        <end position="59"/>
    </location>
</feature>
<sequence>MVKLYTLIAAVALSSLMVGCASKPSHEELHKEAMQAQADADRANQRLDALENQSTGYSK</sequence>
<dbReference type="AlphaFoldDB" id="A0A220VHC6"/>
<feature type="compositionally biased region" description="Basic and acidic residues" evidence="1">
    <location>
        <begin position="28"/>
        <end position="49"/>
    </location>
</feature>
<reference evidence="3 4" key="1">
    <citation type="journal article" date="2016" name="Int. J. Syst. Evol. Microbiol.">
        <title>Paraphotobacterium marinum gen. nov., sp. nov., a member of the family Vibrionaceae, isolated from surface seawater.</title>
        <authorList>
            <person name="Huang Z."/>
            <person name="Dong C."/>
            <person name="Shao Z."/>
        </authorList>
    </citation>
    <scope>NUCLEOTIDE SEQUENCE [LARGE SCALE GENOMIC DNA]</scope>
    <source>
        <strain evidence="3 4">NSCS20N07D</strain>
    </source>
</reference>
<accession>A0A220VHC6</accession>
<name>A0A220VHC6_9GAMM</name>
<evidence type="ECO:0000313" key="3">
    <source>
        <dbReference type="EMBL" id="ASK79784.1"/>
    </source>
</evidence>
<feature type="signal peptide" evidence="2">
    <location>
        <begin position="1"/>
        <end position="20"/>
    </location>
</feature>
<organism evidence="3 4">
    <name type="scientific">Paraphotobacterium marinum</name>
    <dbReference type="NCBI Taxonomy" id="1755811"/>
    <lineage>
        <taxon>Bacteria</taxon>
        <taxon>Pseudomonadati</taxon>
        <taxon>Pseudomonadota</taxon>
        <taxon>Gammaproteobacteria</taxon>
        <taxon>Vibrionales</taxon>
        <taxon>Vibrionaceae</taxon>
        <taxon>Paraphotobacterium</taxon>
    </lineage>
</organism>
<keyword evidence="2" id="KW-0732">Signal</keyword>
<evidence type="ECO:0000313" key="4">
    <source>
        <dbReference type="Proteomes" id="UP000242175"/>
    </source>
</evidence>
<feature type="region of interest" description="Disordered" evidence="1">
    <location>
        <begin position="28"/>
        <end position="59"/>
    </location>
</feature>
<dbReference type="EMBL" id="CP022356">
    <property type="protein sequence ID" value="ASK79784.1"/>
    <property type="molecule type" value="Genomic_DNA"/>
</dbReference>
<dbReference type="PROSITE" id="PS51257">
    <property type="entry name" value="PROKAR_LIPOPROTEIN"/>
    <property type="match status" value="1"/>
</dbReference>